<feature type="non-terminal residue" evidence="1">
    <location>
        <position position="1"/>
    </location>
</feature>
<protein>
    <submittedName>
        <fullName evidence="1">Cell division protein FtsK</fullName>
    </submittedName>
</protein>
<dbReference type="AlphaFoldDB" id="A0A5C8UG58"/>
<dbReference type="EMBL" id="VRMG01000126">
    <property type="protein sequence ID" value="TXN25777.1"/>
    <property type="molecule type" value="Genomic_DNA"/>
</dbReference>
<evidence type="ECO:0000313" key="2">
    <source>
        <dbReference type="Proteomes" id="UP000321379"/>
    </source>
</evidence>
<sequence>LILLYHKFLFFSKNNYKRLLLNYVVKHGLVEKETVKDEKGSHEKLKLAPIYLKQPNTYELHTYFPIDGGVHQEKFLDLADGLETTSFADYQEQNFINE</sequence>
<organism evidence="1 2">
    <name type="scientific">Lacisediminihabitans profunda</name>
    <dbReference type="NCBI Taxonomy" id="2594790"/>
    <lineage>
        <taxon>Bacteria</taxon>
        <taxon>Bacillati</taxon>
        <taxon>Actinomycetota</taxon>
        <taxon>Actinomycetes</taxon>
        <taxon>Micrococcales</taxon>
        <taxon>Microbacteriaceae</taxon>
        <taxon>Lacisediminihabitans</taxon>
    </lineage>
</organism>
<keyword evidence="1" id="KW-0132">Cell division</keyword>
<comment type="caution">
    <text evidence="1">The sequence shown here is derived from an EMBL/GenBank/DDBJ whole genome shotgun (WGS) entry which is preliminary data.</text>
</comment>
<dbReference type="GO" id="GO:0051301">
    <property type="term" value="P:cell division"/>
    <property type="evidence" value="ECO:0007669"/>
    <property type="project" value="UniProtKB-KW"/>
</dbReference>
<keyword evidence="1" id="KW-0131">Cell cycle</keyword>
<dbReference type="Proteomes" id="UP000321379">
    <property type="component" value="Unassembled WGS sequence"/>
</dbReference>
<accession>A0A5C8UG58</accession>
<gene>
    <name evidence="1" type="ORF">FVP33_19275</name>
</gene>
<reference evidence="1 2" key="1">
    <citation type="submission" date="2019-08" db="EMBL/GenBank/DDBJ databases">
        <title>Bacterial whole genome sequence for Glaciihabitans sp. CHu50b-6-2.</title>
        <authorList>
            <person name="Jin L."/>
        </authorList>
    </citation>
    <scope>NUCLEOTIDE SEQUENCE [LARGE SCALE GENOMIC DNA]</scope>
    <source>
        <strain evidence="1 2">CHu50b-6-2</strain>
    </source>
</reference>
<proteinExistence type="predicted"/>
<keyword evidence="2" id="KW-1185">Reference proteome</keyword>
<evidence type="ECO:0000313" key="1">
    <source>
        <dbReference type="EMBL" id="TXN25777.1"/>
    </source>
</evidence>
<feature type="non-terminal residue" evidence="1">
    <location>
        <position position="98"/>
    </location>
</feature>
<name>A0A5C8UG58_9MICO</name>